<keyword evidence="2" id="KW-1185">Reference proteome</keyword>
<accession>A0ACD5HHL7</accession>
<name>A0ACD5HHL7_9PROT</name>
<evidence type="ECO:0000313" key="1">
    <source>
        <dbReference type="EMBL" id="XRI73411.1"/>
    </source>
</evidence>
<dbReference type="EMBL" id="CP127526">
    <property type="protein sequence ID" value="XRI73411.1"/>
    <property type="molecule type" value="Genomic_DNA"/>
</dbReference>
<protein>
    <submittedName>
        <fullName evidence="1">Transglycosylase SLT domain-containing protein</fullName>
    </submittedName>
</protein>
<dbReference type="Proteomes" id="UP001195965">
    <property type="component" value="Chromosome"/>
</dbReference>
<evidence type="ECO:0000313" key="2">
    <source>
        <dbReference type="Proteomes" id="UP001195965"/>
    </source>
</evidence>
<proteinExistence type="predicted"/>
<sequence length="232" mass="24323">MKKIPFSLLGLLLCGCASAAQANIYAYTDSHGVVHLTNVPAGNSQYHMVMRTPKMPVAVARADFNQVARQQYQSLVRSAASRYGVSPALVNAVISAESGYNAGAVSPKGAIGLMQLIPATAARFGVANAFSPAENINGGTAYLAYLLRKFSGDLRLAIAAYNAGSNAVIQAGYHIPPFAETQAYVPRVLAFYQHYLNGTAPEQITAVTAKASPLPAPAAISTSPQLIQVSNP</sequence>
<gene>
    <name evidence="1" type="ORF">HHS34_013355</name>
</gene>
<reference evidence="1 2" key="1">
    <citation type="journal article" date="2021" name="ISME J.">
        <title>Genomic evolution of the class Acidithiobacillia: deep-branching Proteobacteria living in extreme acidic conditions.</title>
        <authorList>
            <person name="Moya-Beltran A."/>
            <person name="Beard S."/>
            <person name="Rojas-Villalobos C."/>
            <person name="Issotta F."/>
            <person name="Gallardo Y."/>
            <person name="Ulloa R."/>
            <person name="Giaveno A."/>
            <person name="Degli Esposti M."/>
            <person name="Johnson D.B."/>
            <person name="Quatrini R."/>
        </authorList>
    </citation>
    <scope>NUCLEOTIDE SEQUENCE [LARGE SCALE GENOMIC DNA]</scope>
    <source>
        <strain evidence="1 2">GG1-14</strain>
    </source>
</reference>
<organism evidence="1 2">
    <name type="scientific">Acidithiobacillus montserratensis</name>
    <dbReference type="NCBI Taxonomy" id="2729135"/>
    <lineage>
        <taxon>Bacteria</taxon>
        <taxon>Pseudomonadati</taxon>
        <taxon>Pseudomonadota</taxon>
        <taxon>Acidithiobacillia</taxon>
        <taxon>Acidithiobacillales</taxon>
        <taxon>Acidithiobacillaceae</taxon>
        <taxon>Acidithiobacillus</taxon>
    </lineage>
</organism>